<dbReference type="Gene3D" id="3.50.40.10">
    <property type="entry name" value="Phenylalanyl-trna Synthetase, Chain B, domain 3"/>
    <property type="match status" value="1"/>
</dbReference>
<dbReference type="EC" id="6.1.1.20" evidence="15"/>
<dbReference type="SMART" id="SM00874">
    <property type="entry name" value="B5"/>
    <property type="match status" value="1"/>
</dbReference>
<keyword evidence="4 15" id="KW-0963">Cytoplasm</keyword>
<dbReference type="PROSITE" id="PS50886">
    <property type="entry name" value="TRBD"/>
    <property type="match status" value="1"/>
</dbReference>
<dbReference type="InterPro" id="IPR020825">
    <property type="entry name" value="Phe-tRNA_synthase-like_B3/B4"/>
</dbReference>
<dbReference type="SUPFAM" id="SSF50249">
    <property type="entry name" value="Nucleic acid-binding proteins"/>
    <property type="match status" value="1"/>
</dbReference>
<evidence type="ECO:0000256" key="3">
    <source>
        <dbReference type="ARBA" id="ARBA00011209"/>
    </source>
</evidence>
<feature type="domain" description="TRNA-binding" evidence="17">
    <location>
        <begin position="40"/>
        <end position="157"/>
    </location>
</feature>
<evidence type="ECO:0000256" key="14">
    <source>
        <dbReference type="ARBA" id="ARBA00049255"/>
    </source>
</evidence>
<dbReference type="FunFam" id="3.50.40.10:FF:000001">
    <property type="entry name" value="Phenylalanine--tRNA ligase beta subunit"/>
    <property type="match status" value="1"/>
</dbReference>
<dbReference type="GO" id="GO:0006432">
    <property type="term" value="P:phenylalanyl-tRNA aminoacylation"/>
    <property type="evidence" value="ECO:0007669"/>
    <property type="project" value="UniProtKB-UniRule"/>
</dbReference>
<dbReference type="GO" id="GO:0000287">
    <property type="term" value="F:magnesium ion binding"/>
    <property type="evidence" value="ECO:0007669"/>
    <property type="project" value="UniProtKB-UniRule"/>
</dbReference>
<dbReference type="FunFam" id="3.30.930.10:FF:000130">
    <property type="entry name" value="Phenylalanine--tRNA ligase beta subunit"/>
    <property type="match status" value="1"/>
</dbReference>
<dbReference type="InterPro" id="IPR004532">
    <property type="entry name" value="Phe-tRNA-ligase_IIc_bsu_bact"/>
</dbReference>
<dbReference type="InterPro" id="IPR009061">
    <property type="entry name" value="DNA-bd_dom_put_sf"/>
</dbReference>
<dbReference type="FunFam" id="3.30.70.380:FF:000001">
    <property type="entry name" value="Phenylalanine--tRNA ligase beta subunit"/>
    <property type="match status" value="1"/>
</dbReference>
<keyword evidence="5 16" id="KW-0820">tRNA-binding</keyword>
<keyword evidence="8 15" id="KW-0547">Nucleotide-binding</keyword>
<dbReference type="Pfam" id="PF03484">
    <property type="entry name" value="B5"/>
    <property type="match status" value="1"/>
</dbReference>
<evidence type="ECO:0000256" key="8">
    <source>
        <dbReference type="ARBA" id="ARBA00022741"/>
    </source>
</evidence>
<dbReference type="PANTHER" id="PTHR10947:SF0">
    <property type="entry name" value="PHENYLALANINE--TRNA LIGASE BETA SUBUNIT"/>
    <property type="match status" value="1"/>
</dbReference>
<dbReference type="PROSITE" id="PS51483">
    <property type="entry name" value="B5"/>
    <property type="match status" value="1"/>
</dbReference>
<evidence type="ECO:0000256" key="10">
    <source>
        <dbReference type="ARBA" id="ARBA00022842"/>
    </source>
</evidence>
<dbReference type="PROSITE" id="PS51447">
    <property type="entry name" value="FDX_ACB"/>
    <property type="match status" value="1"/>
</dbReference>
<evidence type="ECO:0000256" key="12">
    <source>
        <dbReference type="ARBA" id="ARBA00022917"/>
    </source>
</evidence>
<dbReference type="SUPFAM" id="SSF56037">
    <property type="entry name" value="PheT/TilS domain"/>
    <property type="match status" value="1"/>
</dbReference>
<evidence type="ECO:0000256" key="7">
    <source>
        <dbReference type="ARBA" id="ARBA00022723"/>
    </source>
</evidence>
<feature type="binding site" evidence="15">
    <location>
        <position position="471"/>
    </location>
    <ligand>
        <name>Mg(2+)</name>
        <dbReference type="ChEBI" id="CHEBI:18420"/>
        <note>shared with alpha subunit</note>
    </ligand>
</feature>
<dbReference type="Pfam" id="PF03147">
    <property type="entry name" value="FDX-ACB"/>
    <property type="match status" value="1"/>
</dbReference>
<dbReference type="NCBIfam" id="TIGR00472">
    <property type="entry name" value="pheT_bact"/>
    <property type="match status" value="1"/>
</dbReference>
<comment type="subcellular location">
    <subcellularLocation>
        <location evidence="1 15">Cytoplasm</location>
    </subcellularLocation>
</comment>
<comment type="subunit">
    <text evidence="3 15">Tetramer of two alpha and two beta subunits.</text>
</comment>
<dbReference type="InterPro" id="IPR041616">
    <property type="entry name" value="PheRS_beta_core"/>
</dbReference>
<keyword evidence="10 15" id="KW-0460">Magnesium</keyword>
<dbReference type="SUPFAM" id="SSF46955">
    <property type="entry name" value="Putative DNA-binding domain"/>
    <property type="match status" value="1"/>
</dbReference>
<comment type="cofactor">
    <cofactor evidence="15">
        <name>Mg(2+)</name>
        <dbReference type="ChEBI" id="CHEBI:18420"/>
    </cofactor>
    <text evidence="15">Binds 2 magnesium ions per tetramer.</text>
</comment>
<comment type="similarity">
    <text evidence="2 15">Belongs to the phenylalanyl-tRNA synthetase beta subunit family. Type 1 subfamily.</text>
</comment>
<proteinExistence type="inferred from homology"/>
<evidence type="ECO:0000259" key="17">
    <source>
        <dbReference type="PROSITE" id="PS50886"/>
    </source>
</evidence>
<evidence type="ECO:0000256" key="4">
    <source>
        <dbReference type="ARBA" id="ARBA00022490"/>
    </source>
</evidence>
<comment type="catalytic activity">
    <reaction evidence="14 15">
        <text>tRNA(Phe) + L-phenylalanine + ATP = L-phenylalanyl-tRNA(Phe) + AMP + diphosphate + H(+)</text>
        <dbReference type="Rhea" id="RHEA:19413"/>
        <dbReference type="Rhea" id="RHEA-COMP:9668"/>
        <dbReference type="Rhea" id="RHEA-COMP:9699"/>
        <dbReference type="ChEBI" id="CHEBI:15378"/>
        <dbReference type="ChEBI" id="CHEBI:30616"/>
        <dbReference type="ChEBI" id="CHEBI:33019"/>
        <dbReference type="ChEBI" id="CHEBI:58095"/>
        <dbReference type="ChEBI" id="CHEBI:78442"/>
        <dbReference type="ChEBI" id="CHEBI:78531"/>
        <dbReference type="ChEBI" id="CHEBI:456215"/>
        <dbReference type="EC" id="6.1.1.20"/>
    </reaction>
</comment>
<feature type="binding site" evidence="15">
    <location>
        <position position="467"/>
    </location>
    <ligand>
        <name>Mg(2+)</name>
        <dbReference type="ChEBI" id="CHEBI:18420"/>
        <note>shared with alpha subunit</note>
    </ligand>
</feature>
<keyword evidence="12 15" id="KW-0648">Protein biosynthesis</keyword>
<dbReference type="SMART" id="SM00873">
    <property type="entry name" value="B3_4"/>
    <property type="match status" value="1"/>
</dbReference>
<feature type="domain" description="FDX-ACB" evidence="18">
    <location>
        <begin position="737"/>
        <end position="830"/>
    </location>
</feature>
<dbReference type="SUPFAM" id="SSF54991">
    <property type="entry name" value="Anticodon-binding domain of PheRS"/>
    <property type="match status" value="1"/>
</dbReference>
<name>A0A6J4N7X7_9ACTN</name>
<feature type="binding site" evidence="15">
    <location>
        <position position="470"/>
    </location>
    <ligand>
        <name>Mg(2+)</name>
        <dbReference type="ChEBI" id="CHEBI:18420"/>
        <note>shared with alpha subunit</note>
    </ligand>
</feature>
<evidence type="ECO:0000256" key="16">
    <source>
        <dbReference type="PROSITE-ProRule" id="PRU00209"/>
    </source>
</evidence>
<dbReference type="GO" id="GO:0004826">
    <property type="term" value="F:phenylalanine-tRNA ligase activity"/>
    <property type="evidence" value="ECO:0007669"/>
    <property type="project" value="UniProtKB-UniRule"/>
</dbReference>
<keyword evidence="6 15" id="KW-0436">Ligase</keyword>
<feature type="binding site" evidence="15">
    <location>
        <position position="461"/>
    </location>
    <ligand>
        <name>Mg(2+)</name>
        <dbReference type="ChEBI" id="CHEBI:18420"/>
        <note>shared with alpha subunit</note>
    </ligand>
</feature>
<evidence type="ECO:0000256" key="1">
    <source>
        <dbReference type="ARBA" id="ARBA00004496"/>
    </source>
</evidence>
<dbReference type="CDD" id="cd00769">
    <property type="entry name" value="PheRS_beta_core"/>
    <property type="match status" value="1"/>
</dbReference>
<dbReference type="InterPro" id="IPR002547">
    <property type="entry name" value="tRNA-bd_dom"/>
</dbReference>
<dbReference type="GO" id="GO:0005524">
    <property type="term" value="F:ATP binding"/>
    <property type="evidence" value="ECO:0007669"/>
    <property type="project" value="UniProtKB-UniRule"/>
</dbReference>
<dbReference type="SUPFAM" id="SSF55681">
    <property type="entry name" value="Class II aaRS and biotin synthetases"/>
    <property type="match status" value="1"/>
</dbReference>
<dbReference type="Pfam" id="PF03483">
    <property type="entry name" value="B3_4"/>
    <property type="match status" value="1"/>
</dbReference>
<dbReference type="Pfam" id="PF17759">
    <property type="entry name" value="tRNA_synthFbeta"/>
    <property type="match status" value="1"/>
</dbReference>
<evidence type="ECO:0000256" key="6">
    <source>
        <dbReference type="ARBA" id="ARBA00022598"/>
    </source>
</evidence>
<accession>A0A6J4N7X7</accession>
<dbReference type="InterPro" id="IPR036690">
    <property type="entry name" value="Fdx_antiC-bd_sf"/>
</dbReference>
<evidence type="ECO:0000256" key="15">
    <source>
        <dbReference type="HAMAP-Rule" id="MF_00283"/>
    </source>
</evidence>
<evidence type="ECO:0000256" key="2">
    <source>
        <dbReference type="ARBA" id="ARBA00008653"/>
    </source>
</evidence>
<evidence type="ECO:0000259" key="18">
    <source>
        <dbReference type="PROSITE" id="PS51447"/>
    </source>
</evidence>
<dbReference type="GO" id="GO:0000049">
    <property type="term" value="F:tRNA binding"/>
    <property type="evidence" value="ECO:0007669"/>
    <property type="project" value="UniProtKB-UniRule"/>
</dbReference>
<dbReference type="AlphaFoldDB" id="A0A6J4N7X7"/>
<keyword evidence="7 15" id="KW-0479">Metal-binding</keyword>
<dbReference type="GO" id="GO:0009328">
    <property type="term" value="C:phenylalanine-tRNA ligase complex"/>
    <property type="evidence" value="ECO:0007669"/>
    <property type="project" value="TreeGrafter"/>
</dbReference>
<dbReference type="PANTHER" id="PTHR10947">
    <property type="entry name" value="PHENYLALANYL-TRNA SYNTHETASE BETA CHAIN AND LEUCINE-RICH REPEAT-CONTAINING PROTEIN 47"/>
    <property type="match status" value="1"/>
</dbReference>
<dbReference type="SMART" id="SM00896">
    <property type="entry name" value="FDX-ACB"/>
    <property type="match status" value="1"/>
</dbReference>
<evidence type="ECO:0000256" key="13">
    <source>
        <dbReference type="ARBA" id="ARBA00023146"/>
    </source>
</evidence>
<dbReference type="HAMAP" id="MF_00283">
    <property type="entry name" value="Phe_tRNA_synth_beta1"/>
    <property type="match status" value="1"/>
</dbReference>
<dbReference type="Gene3D" id="3.30.70.380">
    <property type="entry name" value="Ferrodoxin-fold anticodon-binding domain"/>
    <property type="match status" value="1"/>
</dbReference>
<reference evidence="20" key="1">
    <citation type="submission" date="2020-02" db="EMBL/GenBank/DDBJ databases">
        <authorList>
            <person name="Meier V. D."/>
        </authorList>
    </citation>
    <scope>NUCLEOTIDE SEQUENCE</scope>
    <source>
        <strain evidence="20">AVDCRST_MAG21</strain>
    </source>
</reference>
<protein>
    <recommendedName>
        <fullName evidence="15">Phenylalanine--tRNA ligase beta subunit</fullName>
        <ecNumber evidence="15">6.1.1.20</ecNumber>
    </recommendedName>
    <alternativeName>
        <fullName evidence="15">Phenylalanyl-tRNA synthetase beta subunit</fullName>
        <shortName evidence="15">PheRS</shortName>
    </alternativeName>
</protein>
<evidence type="ECO:0000256" key="5">
    <source>
        <dbReference type="ARBA" id="ARBA00022555"/>
    </source>
</evidence>
<evidence type="ECO:0000256" key="11">
    <source>
        <dbReference type="ARBA" id="ARBA00022884"/>
    </source>
</evidence>
<dbReference type="Gene3D" id="3.30.56.10">
    <property type="match status" value="2"/>
</dbReference>
<evidence type="ECO:0000313" key="20">
    <source>
        <dbReference type="EMBL" id="CAA9375538.1"/>
    </source>
</evidence>
<evidence type="ECO:0000256" key="9">
    <source>
        <dbReference type="ARBA" id="ARBA00022840"/>
    </source>
</evidence>
<dbReference type="InterPro" id="IPR012340">
    <property type="entry name" value="NA-bd_OB-fold"/>
</dbReference>
<dbReference type="Pfam" id="PF01588">
    <property type="entry name" value="tRNA_bind"/>
    <property type="match status" value="1"/>
</dbReference>
<dbReference type="CDD" id="cd02796">
    <property type="entry name" value="tRNA_bind_bactPheRS"/>
    <property type="match status" value="1"/>
</dbReference>
<dbReference type="InterPro" id="IPR045060">
    <property type="entry name" value="Phe-tRNA-ligase_IIc_bsu"/>
</dbReference>
<dbReference type="InterPro" id="IPR033714">
    <property type="entry name" value="tRNA_bind_bactPheRS"/>
</dbReference>
<dbReference type="InterPro" id="IPR005147">
    <property type="entry name" value="tRNA_synthase_B5-dom"/>
</dbReference>
<dbReference type="InterPro" id="IPR005121">
    <property type="entry name" value="Fdx_antiC-bd"/>
</dbReference>
<dbReference type="InterPro" id="IPR005146">
    <property type="entry name" value="B3/B4_tRNA-bd"/>
</dbReference>
<dbReference type="Gene3D" id="2.40.50.140">
    <property type="entry name" value="Nucleic acid-binding proteins"/>
    <property type="match status" value="1"/>
</dbReference>
<keyword evidence="11 16" id="KW-0694">RNA-binding</keyword>
<keyword evidence="13 15" id="KW-0030">Aminoacyl-tRNA synthetase</keyword>
<feature type="domain" description="B5" evidence="19">
    <location>
        <begin position="409"/>
        <end position="483"/>
    </location>
</feature>
<organism evidence="20">
    <name type="scientific">uncultured Nocardioidaceae bacterium</name>
    <dbReference type="NCBI Taxonomy" id="253824"/>
    <lineage>
        <taxon>Bacteria</taxon>
        <taxon>Bacillati</taxon>
        <taxon>Actinomycetota</taxon>
        <taxon>Actinomycetes</taxon>
        <taxon>Propionibacteriales</taxon>
        <taxon>Nocardioidaceae</taxon>
        <taxon>environmental samples</taxon>
    </lineage>
</organism>
<dbReference type="InterPro" id="IPR045864">
    <property type="entry name" value="aa-tRNA-synth_II/BPL/LPL"/>
</dbReference>
<evidence type="ECO:0000259" key="19">
    <source>
        <dbReference type="PROSITE" id="PS51483"/>
    </source>
</evidence>
<dbReference type="Gene3D" id="3.30.930.10">
    <property type="entry name" value="Bira Bifunctional Protein, Domain 2"/>
    <property type="match status" value="1"/>
</dbReference>
<sequence>MRVPLSWLREAAGLSSDVPTADIADRLTMLGLKLDVLHEVGVTGPLVVGQVTKREPETHRNGKTISWCRVDVGAEHNDPDGGRGIVCGAHNFDAGDLVVVALPGCVLPGDFVITARKTYGHLSDGMICSARELGLGDDATGIVVLDPDESKPGADAAALLSLRDEVLELEVTPDRGYALSIRGVAREAALGFGLPFADPIASIDTPATTEPAWPVEVHDGSACPVFAALTVTGIDPGAPSPRWLARRVELAGMRSVSLVVDVTNYVMLELGQPIHAYDRDQLDGPIVVRQAQAGETLRTLDDVERRLERGDLLITDRRGPIGMAGVMGGAATEISDATNAVVIEAACFDAVTISRTARRHRLLSEASKRFERGVDPALATAAAARVAELLVELAGGRLEPGLTVVGAPPEPTVIGMPADLPALVSGLDVGTERTVAALVAVGCTVGPGKPLQVTAPSWRPDLRDPYDLVEEVARVVGYDRVPSVLPTAPPGRGLTAAQRLRRRVGHALAGAGFTEVLTYPFVGADDLDRLGLPADDHRRHAMCVANPLSAEQPLLHTTLLPGLLTVLARNLGRGHGSVALSLLGPVFLPGPDELPPAPLPGVDARPDDSVLAALDAALPAQPRHLALILAGDRAPGGWWGPARPVLWADAVEAVHVVARALHVPLTVSATALMPWHPGRCAEVRLGGSDGSVVGHAGELHPSVCTAYGVPPRTVAAEIDLDALIAAAPPGPTAPRFSTHPVAKEDLALVVEESVPAADVAAAVRAGIGPWCESLRLFDVYRGDPVRPGHKSLAFALRLRAPDRTLTEEDLAAARSRAVQAAAAATGATLRS</sequence>
<keyword evidence="9 15" id="KW-0067">ATP-binding</keyword>
<gene>
    <name evidence="15" type="primary">pheT</name>
    <name evidence="20" type="ORF">AVDCRST_MAG21-1037</name>
</gene>
<dbReference type="EMBL" id="CADCUL010000112">
    <property type="protein sequence ID" value="CAA9375538.1"/>
    <property type="molecule type" value="Genomic_DNA"/>
</dbReference>